<reference evidence="2" key="1">
    <citation type="submission" date="2021-03" db="EMBL/GenBank/DDBJ databases">
        <title>Alkalibacter marinus sp. nov., isolated from tidal flat sediment.</title>
        <authorList>
            <person name="Namirimu T."/>
            <person name="Yang J.-A."/>
            <person name="Yang S.-H."/>
            <person name="Kim Y.-J."/>
            <person name="Kwon K.K."/>
        </authorList>
    </citation>
    <scope>NUCLEOTIDE SEQUENCE</scope>
    <source>
        <strain evidence="2">ES005</strain>
    </source>
</reference>
<keyword evidence="3" id="KW-1185">Reference proteome</keyword>
<dbReference type="KEGG" id="alka:J0B03_07230"/>
<dbReference type="Pfam" id="PF01894">
    <property type="entry name" value="YjbQ"/>
    <property type="match status" value="1"/>
</dbReference>
<gene>
    <name evidence="2" type="ORF">J0B03_07230</name>
</gene>
<name>A0A975AH47_9FIRM</name>
<dbReference type="InterPro" id="IPR035917">
    <property type="entry name" value="YjbQ-like_sf"/>
</dbReference>
<dbReference type="PANTHER" id="PTHR30615:SF8">
    <property type="entry name" value="UPF0047 PROTEIN C4A8.02C"/>
    <property type="match status" value="1"/>
</dbReference>
<dbReference type="Proteomes" id="UP000663499">
    <property type="component" value="Chromosome"/>
</dbReference>
<accession>A0A975AH47</accession>
<dbReference type="NCBIfam" id="TIGR00149">
    <property type="entry name" value="TIGR00149_YjbQ"/>
    <property type="match status" value="1"/>
</dbReference>
<organism evidence="2 3">
    <name type="scientific">Alkalibacter rhizosphaerae</name>
    <dbReference type="NCBI Taxonomy" id="2815577"/>
    <lineage>
        <taxon>Bacteria</taxon>
        <taxon>Bacillati</taxon>
        <taxon>Bacillota</taxon>
        <taxon>Clostridia</taxon>
        <taxon>Eubacteriales</taxon>
        <taxon>Eubacteriaceae</taxon>
        <taxon>Alkalibacter</taxon>
    </lineage>
</organism>
<dbReference type="RefSeq" id="WP_207298970.1">
    <property type="nucleotide sequence ID" value="NZ_CP071444.1"/>
</dbReference>
<dbReference type="PIRSF" id="PIRSF004681">
    <property type="entry name" value="UCP004681"/>
    <property type="match status" value="1"/>
</dbReference>
<comment type="similarity">
    <text evidence="1">Belongs to the UPF0047 family.</text>
</comment>
<evidence type="ECO:0000256" key="1">
    <source>
        <dbReference type="ARBA" id="ARBA00005534"/>
    </source>
</evidence>
<evidence type="ECO:0000313" key="2">
    <source>
        <dbReference type="EMBL" id="QSX07628.1"/>
    </source>
</evidence>
<evidence type="ECO:0000313" key="3">
    <source>
        <dbReference type="Proteomes" id="UP000663499"/>
    </source>
</evidence>
<dbReference type="AlphaFoldDB" id="A0A975AH47"/>
<dbReference type="PANTHER" id="PTHR30615">
    <property type="entry name" value="UNCHARACTERIZED PROTEIN YJBQ-RELATED"/>
    <property type="match status" value="1"/>
</dbReference>
<dbReference type="InterPro" id="IPR001602">
    <property type="entry name" value="UPF0047_YjbQ-like"/>
</dbReference>
<sequence>MLEKIVVHTTGKSVWMDITDQVRQLVERSQVKEGMVVVYCPHTTAGITINEGADPDVVFDLLYGLEKISPWKDPAYRHGEGNTAAHMKATLVGTSQTIPVTFGKMVLGMWQSIYFCEFDGPRRRNFFVKILEG</sequence>
<protein>
    <submittedName>
        <fullName evidence="2">YjbQ family protein</fullName>
    </submittedName>
</protein>
<proteinExistence type="inferred from homology"/>
<dbReference type="EMBL" id="CP071444">
    <property type="protein sequence ID" value="QSX07628.1"/>
    <property type="molecule type" value="Genomic_DNA"/>
</dbReference>
<dbReference type="Gene3D" id="2.60.120.460">
    <property type="entry name" value="YjbQ-like"/>
    <property type="match status" value="1"/>
</dbReference>
<dbReference type="SUPFAM" id="SSF111038">
    <property type="entry name" value="YjbQ-like"/>
    <property type="match status" value="1"/>
</dbReference>